<organism evidence="2 3">
    <name type="scientific">Gaopeijia maritima</name>
    <dbReference type="NCBI Taxonomy" id="3119007"/>
    <lineage>
        <taxon>Bacteria</taxon>
        <taxon>Pseudomonadati</taxon>
        <taxon>Gemmatimonadota</taxon>
        <taxon>Longimicrobiia</taxon>
        <taxon>Gaopeijiales</taxon>
        <taxon>Gaopeijiaceae</taxon>
        <taxon>Gaopeijia</taxon>
    </lineage>
</organism>
<dbReference type="InterPro" id="IPR005625">
    <property type="entry name" value="PepSY-ass_TM"/>
</dbReference>
<name>A0ABU9EA92_9BACT</name>
<keyword evidence="1" id="KW-1133">Transmembrane helix</keyword>
<evidence type="ECO:0000313" key="2">
    <source>
        <dbReference type="EMBL" id="MEK9501579.1"/>
    </source>
</evidence>
<dbReference type="EMBL" id="JBBHLI010000006">
    <property type="protein sequence ID" value="MEK9501579.1"/>
    <property type="molecule type" value="Genomic_DNA"/>
</dbReference>
<sequence>MPSNDPARHRRTPPPRWVLDVSKYSRHVHTWGGVLTALLVTVIGVSGIMLNHKRGLGLMPEVEGPGGGLVGALSLEALGDVARAALADPDTPIDRMDVRPDDGLIKVRFDDPDVTEVTVALHDGAILHVGPRRDVFMEKLHSGEILGDGWILLSDAAAVGLIVLLATGFWLWLMPRFRG</sequence>
<dbReference type="Proteomes" id="UP001484239">
    <property type="component" value="Unassembled WGS sequence"/>
</dbReference>
<evidence type="ECO:0000313" key="3">
    <source>
        <dbReference type="Proteomes" id="UP001484239"/>
    </source>
</evidence>
<comment type="caution">
    <text evidence="2">The sequence shown here is derived from an EMBL/GenBank/DDBJ whole genome shotgun (WGS) entry which is preliminary data.</text>
</comment>
<dbReference type="RefSeq" id="WP_405286997.1">
    <property type="nucleotide sequence ID" value="NZ_JBBHLI010000006.1"/>
</dbReference>
<keyword evidence="1" id="KW-0472">Membrane</keyword>
<feature type="transmembrane region" description="Helical" evidence="1">
    <location>
        <begin position="28"/>
        <end position="50"/>
    </location>
</feature>
<gene>
    <name evidence="2" type="ORF">WI372_11365</name>
</gene>
<keyword evidence="1" id="KW-0812">Transmembrane</keyword>
<dbReference type="Pfam" id="PF03929">
    <property type="entry name" value="PepSY_TM"/>
    <property type="match status" value="1"/>
</dbReference>
<evidence type="ECO:0000256" key="1">
    <source>
        <dbReference type="SAM" id="Phobius"/>
    </source>
</evidence>
<accession>A0ABU9EA92</accession>
<keyword evidence="3" id="KW-1185">Reference proteome</keyword>
<feature type="transmembrane region" description="Helical" evidence="1">
    <location>
        <begin position="149"/>
        <end position="173"/>
    </location>
</feature>
<proteinExistence type="predicted"/>
<reference evidence="2 3" key="1">
    <citation type="submission" date="2024-02" db="EMBL/GenBank/DDBJ databases">
        <title>A novel Gemmatimonadota bacterium.</title>
        <authorList>
            <person name="Du Z.-J."/>
            <person name="Ye Y.-Q."/>
        </authorList>
    </citation>
    <scope>NUCLEOTIDE SEQUENCE [LARGE SCALE GENOMIC DNA]</scope>
    <source>
        <strain evidence="2 3">DH-20</strain>
    </source>
</reference>
<protein>
    <submittedName>
        <fullName evidence="2">PepSY-associated TM helix domain-containing protein</fullName>
    </submittedName>
</protein>